<comment type="caution">
    <text evidence="1">The sequence shown here is derived from an EMBL/GenBank/DDBJ whole genome shotgun (WGS) entry which is preliminary data.</text>
</comment>
<protein>
    <submittedName>
        <fullName evidence="1">Uncharacterized protein</fullName>
    </submittedName>
</protein>
<gene>
    <name evidence="1" type="ORF">V6N11_026413</name>
</gene>
<proteinExistence type="predicted"/>
<evidence type="ECO:0000313" key="1">
    <source>
        <dbReference type="EMBL" id="KAK9029294.1"/>
    </source>
</evidence>
<organism evidence="1 2">
    <name type="scientific">Hibiscus sabdariffa</name>
    <name type="common">roselle</name>
    <dbReference type="NCBI Taxonomy" id="183260"/>
    <lineage>
        <taxon>Eukaryota</taxon>
        <taxon>Viridiplantae</taxon>
        <taxon>Streptophyta</taxon>
        <taxon>Embryophyta</taxon>
        <taxon>Tracheophyta</taxon>
        <taxon>Spermatophyta</taxon>
        <taxon>Magnoliopsida</taxon>
        <taxon>eudicotyledons</taxon>
        <taxon>Gunneridae</taxon>
        <taxon>Pentapetalae</taxon>
        <taxon>rosids</taxon>
        <taxon>malvids</taxon>
        <taxon>Malvales</taxon>
        <taxon>Malvaceae</taxon>
        <taxon>Malvoideae</taxon>
        <taxon>Hibiscus</taxon>
    </lineage>
</organism>
<reference evidence="1 2" key="1">
    <citation type="journal article" date="2024" name="G3 (Bethesda)">
        <title>Genome assembly of Hibiscus sabdariffa L. provides insights into metabolisms of medicinal natural products.</title>
        <authorList>
            <person name="Kim T."/>
        </authorList>
    </citation>
    <scope>NUCLEOTIDE SEQUENCE [LARGE SCALE GENOMIC DNA]</scope>
    <source>
        <strain evidence="1">TK-2024</strain>
        <tissue evidence="1">Old leaves</tissue>
    </source>
</reference>
<sequence length="82" mass="9404">MVLYSIARFSVHNRGMDEIGGNLQVLDVNSVSEVFGDDEVLTFHVEIELSWLVSLPLPVDVFSLYWRFERHVALYSGFSIQI</sequence>
<dbReference type="Proteomes" id="UP001396334">
    <property type="component" value="Unassembled WGS sequence"/>
</dbReference>
<dbReference type="EMBL" id="JBBPBN010000011">
    <property type="protein sequence ID" value="KAK9029294.1"/>
    <property type="molecule type" value="Genomic_DNA"/>
</dbReference>
<keyword evidence="2" id="KW-1185">Reference proteome</keyword>
<evidence type="ECO:0000313" key="2">
    <source>
        <dbReference type="Proteomes" id="UP001396334"/>
    </source>
</evidence>
<accession>A0ABR2SVX9</accession>
<name>A0ABR2SVX9_9ROSI</name>